<dbReference type="Gene3D" id="3.40.50.1820">
    <property type="entry name" value="alpha/beta hydrolase"/>
    <property type="match status" value="1"/>
</dbReference>
<dbReference type="SUPFAM" id="SSF53474">
    <property type="entry name" value="alpha/beta-Hydrolases"/>
    <property type="match status" value="1"/>
</dbReference>
<keyword evidence="1" id="KW-1133">Transmembrane helix</keyword>
<keyword evidence="2" id="KW-0378">Hydrolase</keyword>
<dbReference type="InterPro" id="IPR050583">
    <property type="entry name" value="Mycobacterial_A85_antigen"/>
</dbReference>
<feature type="transmembrane region" description="Helical" evidence="1">
    <location>
        <begin position="39"/>
        <end position="60"/>
    </location>
</feature>
<proteinExistence type="predicted"/>
<protein>
    <submittedName>
        <fullName evidence="2">Alpha/beta hydrolase</fullName>
    </submittedName>
</protein>
<dbReference type="EMBL" id="JBHRWR010000008">
    <property type="protein sequence ID" value="MFC3573853.1"/>
    <property type="molecule type" value="Genomic_DNA"/>
</dbReference>
<sequence length="375" mass="40955">MGLTSNKVLVLAVMFAVLLFVGTVWFWPRLARRNWRAISGRVGLLFATQLAIFASIGLAANQAFGFYASWADLFGQESEQGVVVDHNADGAGGGPLQVVDTQQVNVTGGSRPQIGGQIQKVDIVGRKTRIVSPAYVYLPPEYFQPQYRTRTFPAAVVLTGYPGTAQALIKGLHFPQTVHRLAKDGKMQPMILVMLRPTVAPPRDTECVDIPGGPQTETFFAKDLPDAVMSHYRVGKKPGSWGIIGDSTGGYCALKLAMHHPKSYAAAAGLSPYYKAPIDATTGDLFHGNKGLRNRADLFWCLKHLPAPDTSLLVTSSKAGEKNYKSTVKFINQVQATNRTRISSIILDSGGHNFNTWRREIPAALQWMSGRLTDR</sequence>
<evidence type="ECO:0000256" key="1">
    <source>
        <dbReference type="SAM" id="Phobius"/>
    </source>
</evidence>
<keyword evidence="1" id="KW-0472">Membrane</keyword>
<keyword evidence="1" id="KW-0812">Transmembrane</keyword>
<evidence type="ECO:0000313" key="3">
    <source>
        <dbReference type="Proteomes" id="UP001595701"/>
    </source>
</evidence>
<accession>A0ABV7SAN9</accession>
<evidence type="ECO:0000313" key="2">
    <source>
        <dbReference type="EMBL" id="MFC3573853.1"/>
    </source>
</evidence>
<dbReference type="PANTHER" id="PTHR48098">
    <property type="entry name" value="ENTEROCHELIN ESTERASE-RELATED"/>
    <property type="match status" value="1"/>
</dbReference>
<organism evidence="2 3">
    <name type="scientific">Streptomyces yaanensis</name>
    <dbReference type="NCBI Taxonomy" id="1142239"/>
    <lineage>
        <taxon>Bacteria</taxon>
        <taxon>Bacillati</taxon>
        <taxon>Actinomycetota</taxon>
        <taxon>Actinomycetes</taxon>
        <taxon>Kitasatosporales</taxon>
        <taxon>Streptomycetaceae</taxon>
        <taxon>Streptomyces</taxon>
    </lineage>
</organism>
<gene>
    <name evidence="2" type="ORF">ACFOZ0_11330</name>
</gene>
<feature type="transmembrane region" description="Helical" evidence="1">
    <location>
        <begin position="6"/>
        <end position="27"/>
    </location>
</feature>
<comment type="caution">
    <text evidence="2">The sequence shown here is derived from an EMBL/GenBank/DDBJ whole genome shotgun (WGS) entry which is preliminary data.</text>
</comment>
<reference evidence="3" key="1">
    <citation type="journal article" date="2019" name="Int. J. Syst. Evol. Microbiol.">
        <title>The Global Catalogue of Microorganisms (GCM) 10K type strain sequencing project: providing services to taxonomists for standard genome sequencing and annotation.</title>
        <authorList>
            <consortium name="The Broad Institute Genomics Platform"/>
            <consortium name="The Broad Institute Genome Sequencing Center for Infectious Disease"/>
            <person name="Wu L."/>
            <person name="Ma J."/>
        </authorList>
    </citation>
    <scope>NUCLEOTIDE SEQUENCE [LARGE SCALE GENOMIC DNA]</scope>
    <source>
        <strain evidence="3">CGMCC 4.7035</strain>
    </source>
</reference>
<dbReference type="Proteomes" id="UP001595701">
    <property type="component" value="Unassembled WGS sequence"/>
</dbReference>
<dbReference type="Pfam" id="PF00756">
    <property type="entry name" value="Esterase"/>
    <property type="match status" value="1"/>
</dbReference>
<dbReference type="InterPro" id="IPR029058">
    <property type="entry name" value="AB_hydrolase_fold"/>
</dbReference>
<dbReference type="GO" id="GO:0016787">
    <property type="term" value="F:hydrolase activity"/>
    <property type="evidence" value="ECO:0007669"/>
    <property type="project" value="UniProtKB-KW"/>
</dbReference>
<name>A0ABV7SAN9_9ACTN</name>
<dbReference type="InterPro" id="IPR000801">
    <property type="entry name" value="Esterase-like"/>
</dbReference>
<keyword evidence="3" id="KW-1185">Reference proteome</keyword>
<dbReference type="PANTHER" id="PTHR48098:SF1">
    <property type="entry name" value="DIACYLGLYCEROL ACYLTRANSFERASE_MYCOLYLTRANSFERASE AG85A"/>
    <property type="match status" value="1"/>
</dbReference>
<dbReference type="RefSeq" id="WP_310763308.1">
    <property type="nucleotide sequence ID" value="NZ_JBHRWR010000008.1"/>
</dbReference>